<dbReference type="PaxDb" id="8022-A0A060YD89"/>
<dbReference type="AlphaFoldDB" id="A0A060YD89"/>
<feature type="transmembrane region" description="Helical" evidence="1">
    <location>
        <begin position="83"/>
        <end position="104"/>
    </location>
</feature>
<protein>
    <submittedName>
        <fullName evidence="2">Uncharacterized protein</fullName>
    </submittedName>
</protein>
<gene>
    <name evidence="2" type="ORF">GSONMT00037123001</name>
</gene>
<evidence type="ECO:0000313" key="3">
    <source>
        <dbReference type="Proteomes" id="UP000193380"/>
    </source>
</evidence>
<proteinExistence type="predicted"/>
<accession>A0A060YD89</accession>
<evidence type="ECO:0000256" key="1">
    <source>
        <dbReference type="SAM" id="Phobius"/>
    </source>
</evidence>
<reference evidence="2" key="2">
    <citation type="submission" date="2014-03" db="EMBL/GenBank/DDBJ databases">
        <authorList>
            <person name="Genoscope - CEA"/>
        </authorList>
    </citation>
    <scope>NUCLEOTIDE SEQUENCE</scope>
</reference>
<keyword evidence="1" id="KW-0812">Transmembrane</keyword>
<organism evidence="2 3">
    <name type="scientific">Oncorhynchus mykiss</name>
    <name type="common">Rainbow trout</name>
    <name type="synonym">Salmo gairdneri</name>
    <dbReference type="NCBI Taxonomy" id="8022"/>
    <lineage>
        <taxon>Eukaryota</taxon>
        <taxon>Metazoa</taxon>
        <taxon>Chordata</taxon>
        <taxon>Craniata</taxon>
        <taxon>Vertebrata</taxon>
        <taxon>Euteleostomi</taxon>
        <taxon>Actinopterygii</taxon>
        <taxon>Neopterygii</taxon>
        <taxon>Teleostei</taxon>
        <taxon>Protacanthopterygii</taxon>
        <taxon>Salmoniformes</taxon>
        <taxon>Salmonidae</taxon>
        <taxon>Salmoninae</taxon>
        <taxon>Oncorhynchus</taxon>
    </lineage>
</organism>
<name>A0A060YD89_ONCMY</name>
<dbReference type="EMBL" id="FR907684">
    <property type="protein sequence ID" value="CDQ87120.1"/>
    <property type="molecule type" value="Genomic_DNA"/>
</dbReference>
<sequence length="106" mass="12449">MSGGDVVCSGWLRKSPPEKKLRRYWGYLDGSLERRRRQRTKSHLDWLVRRESCLQQQCKQTVMLSVLTTVSHIDSRTVLYSRLLIVHQGVFALLVTVCSMRFFAYQ</sequence>
<reference evidence="2" key="1">
    <citation type="journal article" date="2014" name="Nat. Commun.">
        <title>The rainbow trout genome provides novel insights into evolution after whole-genome duplication in vertebrates.</title>
        <authorList>
            <person name="Berthelot C."/>
            <person name="Brunet F."/>
            <person name="Chalopin D."/>
            <person name="Juanchich A."/>
            <person name="Bernard M."/>
            <person name="Noel B."/>
            <person name="Bento P."/>
            <person name="Da Silva C."/>
            <person name="Labadie K."/>
            <person name="Alberti A."/>
            <person name="Aury J.M."/>
            <person name="Louis A."/>
            <person name="Dehais P."/>
            <person name="Bardou P."/>
            <person name="Montfort J."/>
            <person name="Klopp C."/>
            <person name="Cabau C."/>
            <person name="Gaspin C."/>
            <person name="Thorgaard G.H."/>
            <person name="Boussaha M."/>
            <person name="Quillet E."/>
            <person name="Guyomard R."/>
            <person name="Galiana D."/>
            <person name="Bobe J."/>
            <person name="Volff J.N."/>
            <person name="Genet C."/>
            <person name="Wincker P."/>
            <person name="Jaillon O."/>
            <person name="Roest Crollius H."/>
            <person name="Guiguen Y."/>
        </authorList>
    </citation>
    <scope>NUCLEOTIDE SEQUENCE [LARGE SCALE GENOMIC DNA]</scope>
</reference>
<keyword evidence="1" id="KW-1133">Transmembrane helix</keyword>
<dbReference type="Proteomes" id="UP000193380">
    <property type="component" value="Unassembled WGS sequence"/>
</dbReference>
<keyword evidence="1" id="KW-0472">Membrane</keyword>
<evidence type="ECO:0000313" key="2">
    <source>
        <dbReference type="EMBL" id="CDQ87120.1"/>
    </source>
</evidence>